<accession>A0A7Y7QX47</accession>
<organism evidence="2 3">
    <name type="scientific">Sphingomonas sanguinis</name>
    <dbReference type="NCBI Taxonomy" id="33051"/>
    <lineage>
        <taxon>Bacteria</taxon>
        <taxon>Pseudomonadati</taxon>
        <taxon>Pseudomonadota</taxon>
        <taxon>Alphaproteobacteria</taxon>
        <taxon>Sphingomonadales</taxon>
        <taxon>Sphingomonadaceae</taxon>
        <taxon>Sphingomonas</taxon>
    </lineage>
</organism>
<dbReference type="Pfam" id="PF19613">
    <property type="entry name" value="DUF6118"/>
    <property type="match status" value="1"/>
</dbReference>
<feature type="transmembrane region" description="Helical" evidence="1">
    <location>
        <begin position="134"/>
        <end position="155"/>
    </location>
</feature>
<comment type="caution">
    <text evidence="2">The sequence shown here is derived from an EMBL/GenBank/DDBJ whole genome shotgun (WGS) entry which is preliminary data.</text>
</comment>
<dbReference type="AlphaFoldDB" id="A0A7Y7QX47"/>
<evidence type="ECO:0000313" key="2">
    <source>
        <dbReference type="EMBL" id="NVP32302.1"/>
    </source>
</evidence>
<keyword evidence="1" id="KW-0812">Transmembrane</keyword>
<evidence type="ECO:0000313" key="3">
    <source>
        <dbReference type="Proteomes" id="UP000531581"/>
    </source>
</evidence>
<keyword evidence="1" id="KW-0472">Membrane</keyword>
<sequence>MTDEDDSQGADAAEAFEAMRGELALLRRAVEGLAAERGGQDIPDYSETLGRMQQGVDTAGENIARIGQFLKAAPALAMTPEQMAQRIAAAGNAARREDQAALAKAGEDKARVMAELRAIAGSAWTRADQRNRQLWFALGGAVAGILAWAIVPGLVAREIAPASWQWPERMAARTLDLPRWEAGQRMMQSASPAAFRAIVGADKIVTANRETIDRCRKAAGKADEAVRCTIRIAP</sequence>
<proteinExistence type="predicted"/>
<dbReference type="Proteomes" id="UP000531581">
    <property type="component" value="Unassembled WGS sequence"/>
</dbReference>
<dbReference type="RefSeq" id="WP_046195648.1">
    <property type="nucleotide sequence ID" value="NZ_JABEOV010000041.1"/>
</dbReference>
<dbReference type="EMBL" id="JABYQV010000013">
    <property type="protein sequence ID" value="NVP32302.1"/>
    <property type="molecule type" value="Genomic_DNA"/>
</dbReference>
<keyword evidence="1" id="KW-1133">Transmembrane helix</keyword>
<dbReference type="InterPro" id="IPR046121">
    <property type="entry name" value="DUF6118"/>
</dbReference>
<name>A0A7Y7QX47_9SPHN</name>
<gene>
    <name evidence="2" type="ORF">HLV41_14735</name>
</gene>
<reference evidence="2 3" key="1">
    <citation type="submission" date="2020-05" db="EMBL/GenBank/DDBJ databases">
        <title>Draft Genome Sequences of Sphingomonas sp. Isolated from the International Space Station.</title>
        <authorList>
            <person name="Bijlani S."/>
            <person name="Singh N.K."/>
            <person name="Mason C.E."/>
            <person name="Wang C.C."/>
            <person name="Venkateswaran K."/>
        </authorList>
    </citation>
    <scope>NUCLEOTIDE SEQUENCE [LARGE SCALE GENOMIC DNA]</scope>
    <source>
        <strain evidence="2">ISS-IIF7SWP</strain>
    </source>
</reference>
<evidence type="ECO:0000256" key="1">
    <source>
        <dbReference type="SAM" id="Phobius"/>
    </source>
</evidence>
<protein>
    <submittedName>
        <fullName evidence="2">Uncharacterized protein</fullName>
    </submittedName>
</protein>